<dbReference type="GO" id="GO:0045944">
    <property type="term" value="P:positive regulation of transcription by RNA polymerase II"/>
    <property type="evidence" value="ECO:0007669"/>
    <property type="project" value="TreeGrafter"/>
</dbReference>
<comment type="similarity">
    <text evidence="8">Belongs to the pacC/RIM101 family.</text>
</comment>
<dbReference type="InterPro" id="IPR013087">
    <property type="entry name" value="Znf_C2H2_type"/>
</dbReference>
<dbReference type="InterPro" id="IPR036236">
    <property type="entry name" value="Znf_C2H2_sf"/>
</dbReference>
<feature type="non-terminal residue" evidence="11">
    <location>
        <position position="96"/>
    </location>
</feature>
<keyword evidence="4" id="KW-0677">Repeat</keyword>
<evidence type="ECO:0000256" key="9">
    <source>
        <dbReference type="PROSITE-ProRule" id="PRU00042"/>
    </source>
</evidence>
<proteinExistence type="inferred from homology"/>
<dbReference type="EMBL" id="KZ990843">
    <property type="protein sequence ID" value="RKP23589.1"/>
    <property type="molecule type" value="Genomic_DNA"/>
</dbReference>
<evidence type="ECO:0000256" key="1">
    <source>
        <dbReference type="ARBA" id="ARBA00004123"/>
    </source>
</evidence>
<keyword evidence="5 9" id="KW-0863">Zinc-finger</keyword>
<dbReference type="Proteomes" id="UP000278143">
    <property type="component" value="Unassembled WGS sequence"/>
</dbReference>
<evidence type="ECO:0000256" key="6">
    <source>
        <dbReference type="ARBA" id="ARBA00022833"/>
    </source>
</evidence>
<keyword evidence="2" id="KW-0678">Repressor</keyword>
<dbReference type="SUPFAM" id="SSF57667">
    <property type="entry name" value="beta-beta-alpha zinc fingers"/>
    <property type="match status" value="1"/>
</dbReference>
<gene>
    <name evidence="11" type="ORF">SYNPS1DRAFT_18358</name>
</gene>
<keyword evidence="6" id="KW-0862">Zinc</keyword>
<dbReference type="PROSITE" id="PS00028">
    <property type="entry name" value="ZINC_FINGER_C2H2_1"/>
    <property type="match status" value="1"/>
</dbReference>
<accession>A0A4V1J126</accession>
<dbReference type="Pfam" id="PF00096">
    <property type="entry name" value="zf-C2H2"/>
    <property type="match status" value="1"/>
</dbReference>
<comment type="subcellular location">
    <subcellularLocation>
        <location evidence="1">Nucleus</location>
    </subcellularLocation>
</comment>
<keyword evidence="12" id="KW-1185">Reference proteome</keyword>
<evidence type="ECO:0000313" key="12">
    <source>
        <dbReference type="Proteomes" id="UP000278143"/>
    </source>
</evidence>
<name>A0A4V1J126_9FUNG</name>
<sequence>MDFPARALRCQWRSCVFSAIDAEQLFVHVCNDHIGRKATNNLCLDCHWGDCTTTTSKRDHITSHVRRHIPFTPYVCPHCQRTFKRPQDLKKHDKVH</sequence>
<evidence type="ECO:0000256" key="3">
    <source>
        <dbReference type="ARBA" id="ARBA00022723"/>
    </source>
</evidence>
<evidence type="ECO:0000259" key="10">
    <source>
        <dbReference type="PROSITE" id="PS50157"/>
    </source>
</evidence>
<dbReference type="AlphaFoldDB" id="A0A4V1J126"/>
<dbReference type="InterPro" id="IPR050806">
    <property type="entry name" value="pacC/RIM101"/>
</dbReference>
<evidence type="ECO:0000313" key="11">
    <source>
        <dbReference type="EMBL" id="RKP23589.1"/>
    </source>
</evidence>
<evidence type="ECO:0000256" key="7">
    <source>
        <dbReference type="ARBA" id="ARBA00023242"/>
    </source>
</evidence>
<dbReference type="GO" id="GO:0005634">
    <property type="term" value="C:nucleus"/>
    <property type="evidence" value="ECO:0007669"/>
    <property type="project" value="UniProtKB-SubCell"/>
</dbReference>
<evidence type="ECO:0000256" key="5">
    <source>
        <dbReference type="ARBA" id="ARBA00022771"/>
    </source>
</evidence>
<dbReference type="SMART" id="SM00355">
    <property type="entry name" value="ZnF_C2H2"/>
    <property type="match status" value="3"/>
</dbReference>
<dbReference type="PANTHER" id="PTHR47257:SF1">
    <property type="entry name" value="PH-RESPONSE TRANSCRIPTION FACTOR PACC_RIM101"/>
    <property type="match status" value="1"/>
</dbReference>
<evidence type="ECO:0000256" key="8">
    <source>
        <dbReference type="ARBA" id="ARBA00038089"/>
    </source>
</evidence>
<evidence type="ECO:0000256" key="4">
    <source>
        <dbReference type="ARBA" id="ARBA00022737"/>
    </source>
</evidence>
<feature type="domain" description="C2H2-type" evidence="10">
    <location>
        <begin position="74"/>
        <end position="96"/>
    </location>
</feature>
<dbReference type="FunFam" id="3.30.160.60:FF:000100">
    <property type="entry name" value="Zinc finger 45-like"/>
    <property type="match status" value="1"/>
</dbReference>
<organism evidence="11 12">
    <name type="scientific">Syncephalis pseudoplumigaleata</name>
    <dbReference type="NCBI Taxonomy" id="1712513"/>
    <lineage>
        <taxon>Eukaryota</taxon>
        <taxon>Fungi</taxon>
        <taxon>Fungi incertae sedis</taxon>
        <taxon>Zoopagomycota</taxon>
        <taxon>Zoopagomycotina</taxon>
        <taxon>Zoopagomycetes</taxon>
        <taxon>Zoopagales</taxon>
        <taxon>Piptocephalidaceae</taxon>
        <taxon>Syncephalis</taxon>
    </lineage>
</organism>
<evidence type="ECO:0000256" key="2">
    <source>
        <dbReference type="ARBA" id="ARBA00022491"/>
    </source>
</evidence>
<dbReference type="Gene3D" id="3.30.160.60">
    <property type="entry name" value="Classic Zinc Finger"/>
    <property type="match status" value="2"/>
</dbReference>
<dbReference type="PANTHER" id="PTHR47257">
    <property type="entry name" value="PH-RESPONSE TRANSCRIPTION FACTOR PACC/RIM101"/>
    <property type="match status" value="1"/>
</dbReference>
<keyword evidence="3" id="KW-0479">Metal-binding</keyword>
<protein>
    <recommendedName>
        <fullName evidence="10">C2H2-type domain-containing protein</fullName>
    </recommendedName>
</protein>
<dbReference type="OrthoDB" id="6155966at2759"/>
<dbReference type="GO" id="GO:0008270">
    <property type="term" value="F:zinc ion binding"/>
    <property type="evidence" value="ECO:0007669"/>
    <property type="project" value="UniProtKB-KW"/>
</dbReference>
<keyword evidence="7" id="KW-0539">Nucleus</keyword>
<dbReference type="PROSITE" id="PS50157">
    <property type="entry name" value="ZINC_FINGER_C2H2_2"/>
    <property type="match status" value="1"/>
</dbReference>
<reference evidence="12" key="1">
    <citation type="journal article" date="2018" name="Nat. Microbiol.">
        <title>Leveraging single-cell genomics to expand the fungal tree of life.</title>
        <authorList>
            <person name="Ahrendt S.R."/>
            <person name="Quandt C.A."/>
            <person name="Ciobanu D."/>
            <person name="Clum A."/>
            <person name="Salamov A."/>
            <person name="Andreopoulos B."/>
            <person name="Cheng J.F."/>
            <person name="Woyke T."/>
            <person name="Pelin A."/>
            <person name="Henrissat B."/>
            <person name="Reynolds N.K."/>
            <person name="Benny G.L."/>
            <person name="Smith M.E."/>
            <person name="James T.Y."/>
            <person name="Grigoriev I.V."/>
        </authorList>
    </citation>
    <scope>NUCLEOTIDE SEQUENCE [LARGE SCALE GENOMIC DNA]</scope>
    <source>
        <strain evidence="12">Benny S71-1</strain>
    </source>
</reference>